<feature type="domain" description="TMEM205-like" evidence="6">
    <location>
        <begin position="14"/>
        <end position="108"/>
    </location>
</feature>
<comment type="subcellular location">
    <subcellularLocation>
        <location evidence="1">Membrane</location>
    </subcellularLocation>
</comment>
<evidence type="ECO:0000259" key="6">
    <source>
        <dbReference type="Pfam" id="PF13664"/>
    </source>
</evidence>
<feature type="transmembrane region" description="Helical" evidence="5">
    <location>
        <begin position="12"/>
        <end position="34"/>
    </location>
</feature>
<evidence type="ECO:0000256" key="5">
    <source>
        <dbReference type="SAM" id="Phobius"/>
    </source>
</evidence>
<accession>A0A8J3FYG3</accession>
<reference evidence="7" key="2">
    <citation type="submission" date="2020-09" db="EMBL/GenBank/DDBJ databases">
        <authorList>
            <person name="Sun Q."/>
            <person name="Kim S."/>
        </authorList>
    </citation>
    <scope>NUCLEOTIDE SEQUENCE</scope>
    <source>
        <strain evidence="7">KCTC 32501</strain>
    </source>
</reference>
<dbReference type="EMBL" id="BMZG01000001">
    <property type="protein sequence ID" value="GHA65565.1"/>
    <property type="molecule type" value="Genomic_DNA"/>
</dbReference>
<sequence>MTKTKVFQTLAHIALVLWAGATWAVGYLVAPLLFTRFSSERAGETMAVLLNGVFLLGLGCAMLVLLDMRVRLARQLHQHRELWLVLSLVLLMIAQYSGVLPAIDQLKTLQQSGVDVPSDFGRLHGVSQVLYLLQSVLLLVLVYRRLPKSLES</sequence>
<dbReference type="GO" id="GO:0016020">
    <property type="term" value="C:membrane"/>
    <property type="evidence" value="ECO:0007669"/>
    <property type="project" value="UniProtKB-SubCell"/>
</dbReference>
<reference evidence="7" key="1">
    <citation type="journal article" date="2014" name="Int. J. Syst. Evol. Microbiol.">
        <title>Complete genome sequence of Corynebacterium casei LMG S-19264T (=DSM 44701T), isolated from a smear-ripened cheese.</title>
        <authorList>
            <consortium name="US DOE Joint Genome Institute (JGI-PGF)"/>
            <person name="Walter F."/>
            <person name="Albersmeier A."/>
            <person name="Kalinowski J."/>
            <person name="Ruckert C."/>
        </authorList>
    </citation>
    <scope>NUCLEOTIDE SEQUENCE</scope>
    <source>
        <strain evidence="7">KCTC 32501</strain>
    </source>
</reference>
<comment type="caution">
    <text evidence="7">The sequence shown here is derived from an EMBL/GenBank/DDBJ whole genome shotgun (WGS) entry which is preliminary data.</text>
</comment>
<feature type="transmembrane region" description="Helical" evidence="5">
    <location>
        <begin position="123"/>
        <end position="143"/>
    </location>
</feature>
<evidence type="ECO:0000256" key="4">
    <source>
        <dbReference type="ARBA" id="ARBA00023136"/>
    </source>
</evidence>
<evidence type="ECO:0000313" key="7">
    <source>
        <dbReference type="EMBL" id="GHA65565.1"/>
    </source>
</evidence>
<feature type="transmembrane region" description="Helical" evidence="5">
    <location>
        <begin position="82"/>
        <end position="103"/>
    </location>
</feature>
<gene>
    <name evidence="7" type="ORF">GCM10009007_02720</name>
</gene>
<keyword evidence="2 5" id="KW-0812">Transmembrane</keyword>
<evidence type="ECO:0000313" key="8">
    <source>
        <dbReference type="Proteomes" id="UP000614287"/>
    </source>
</evidence>
<name>A0A8J3FYG3_9BURK</name>
<keyword evidence="4 5" id="KW-0472">Membrane</keyword>
<organism evidence="7 8">
    <name type="scientific">Formosimonas limnophila</name>
    <dbReference type="NCBI Taxonomy" id="1384487"/>
    <lineage>
        <taxon>Bacteria</taxon>
        <taxon>Pseudomonadati</taxon>
        <taxon>Pseudomonadota</taxon>
        <taxon>Betaproteobacteria</taxon>
        <taxon>Burkholderiales</taxon>
        <taxon>Burkholderiaceae</taxon>
        <taxon>Formosimonas</taxon>
    </lineage>
</organism>
<dbReference type="Pfam" id="PF13664">
    <property type="entry name" value="DUF4149"/>
    <property type="match status" value="1"/>
</dbReference>
<evidence type="ECO:0000256" key="3">
    <source>
        <dbReference type="ARBA" id="ARBA00022989"/>
    </source>
</evidence>
<feature type="transmembrane region" description="Helical" evidence="5">
    <location>
        <begin position="46"/>
        <end position="70"/>
    </location>
</feature>
<protein>
    <recommendedName>
        <fullName evidence="6">TMEM205-like domain-containing protein</fullName>
    </recommendedName>
</protein>
<dbReference type="InterPro" id="IPR025423">
    <property type="entry name" value="TMEM205-like"/>
</dbReference>
<keyword evidence="3 5" id="KW-1133">Transmembrane helix</keyword>
<dbReference type="Proteomes" id="UP000614287">
    <property type="component" value="Unassembled WGS sequence"/>
</dbReference>
<dbReference type="AlphaFoldDB" id="A0A8J3FYG3"/>
<dbReference type="RefSeq" id="WP_189490567.1">
    <property type="nucleotide sequence ID" value="NZ_BMZG01000001.1"/>
</dbReference>
<evidence type="ECO:0000256" key="1">
    <source>
        <dbReference type="ARBA" id="ARBA00004370"/>
    </source>
</evidence>
<evidence type="ECO:0000256" key="2">
    <source>
        <dbReference type="ARBA" id="ARBA00022692"/>
    </source>
</evidence>
<proteinExistence type="predicted"/>
<keyword evidence="8" id="KW-1185">Reference proteome</keyword>